<feature type="compositionally biased region" description="Polar residues" evidence="1">
    <location>
        <begin position="18"/>
        <end position="31"/>
    </location>
</feature>
<feature type="region of interest" description="Disordered" evidence="1">
    <location>
        <begin position="9"/>
        <end position="138"/>
    </location>
</feature>
<feature type="transmembrane region" description="Helical" evidence="2">
    <location>
        <begin position="197"/>
        <end position="219"/>
    </location>
</feature>
<accession>A0ABR1IY96</accession>
<protein>
    <recommendedName>
        <fullName evidence="5">Transmembrane protein</fullName>
    </recommendedName>
</protein>
<feature type="transmembrane region" description="Helical" evidence="2">
    <location>
        <begin position="556"/>
        <end position="576"/>
    </location>
</feature>
<feature type="compositionally biased region" description="Polar residues" evidence="1">
    <location>
        <begin position="100"/>
        <end position="125"/>
    </location>
</feature>
<feature type="compositionally biased region" description="Low complexity" evidence="1">
    <location>
        <begin position="128"/>
        <end position="137"/>
    </location>
</feature>
<proteinExistence type="predicted"/>
<name>A0ABR1IY96_9AGAR</name>
<feature type="compositionally biased region" description="Polar residues" evidence="1">
    <location>
        <begin position="58"/>
        <end position="68"/>
    </location>
</feature>
<sequence length="616" mass="66524">MFYFTVTVADKDIDQNGGHHTSFPNNSSQQPPGHESSPHRFSRHTSTSAKTSTRRVSRQSAAPNNGSVKPSKGSDAASGHSGPRRLPTGEYAGTVPRASRQMSTSTQTPTQRISRQSTAPNNGSVKPSKGSDAASGRSGRRSIPIFIRVVVAWVVAAALAVGHHFFNQSELNGRPVNSISIGGHRLPQSGVGHIENLFAVVIMLLLSYSLTASYARIIWNYVGSSGHTPETVNWLFDLLHSRNELWHVNHWGEHKRAVFFAVISLGLAAPSTLVPGSLTVQPQLANNVTDCVVRTVNLSQLASPLPGSSSGVQIETFQRAALYALISGTNQLAYYSCGSNCSYSITFQAPALVCNAASPGPPNLSIWNATQSTSTLGNQSVLHIEWYPLSTPFPPSGQPNALDCVATDASYTAAVSQIQPAPLMDNGTLSSQLELLNVNLTVIPGVASAMMSPDIISNLLINVTFGMLQGVVSFADNGSTAFLSSQTQVLLWSAATLSTTSQFISFENEVDLENAVTKLMQDTVLNIASLSPALNTVPCTKTLQTIVYSYNWQLLGWPYIGAFSMVLCAIIFSLTTRQNRQLEDQKCNTILEHLQLEEHSNREQKIQIKRRYRSVA</sequence>
<keyword evidence="4" id="KW-1185">Reference proteome</keyword>
<keyword evidence="2" id="KW-0472">Membrane</keyword>
<evidence type="ECO:0000256" key="2">
    <source>
        <dbReference type="SAM" id="Phobius"/>
    </source>
</evidence>
<keyword evidence="2" id="KW-1133">Transmembrane helix</keyword>
<gene>
    <name evidence="3" type="ORF">VKT23_015371</name>
</gene>
<evidence type="ECO:0000256" key="1">
    <source>
        <dbReference type="SAM" id="MobiDB-lite"/>
    </source>
</evidence>
<evidence type="ECO:0000313" key="4">
    <source>
        <dbReference type="Proteomes" id="UP001498398"/>
    </source>
</evidence>
<dbReference type="EMBL" id="JBANRG010000051">
    <property type="protein sequence ID" value="KAK7444356.1"/>
    <property type="molecule type" value="Genomic_DNA"/>
</dbReference>
<keyword evidence="2" id="KW-0812">Transmembrane</keyword>
<comment type="caution">
    <text evidence="3">The sequence shown here is derived from an EMBL/GenBank/DDBJ whole genome shotgun (WGS) entry which is preliminary data.</text>
</comment>
<organism evidence="3 4">
    <name type="scientific">Marasmiellus scandens</name>
    <dbReference type="NCBI Taxonomy" id="2682957"/>
    <lineage>
        <taxon>Eukaryota</taxon>
        <taxon>Fungi</taxon>
        <taxon>Dikarya</taxon>
        <taxon>Basidiomycota</taxon>
        <taxon>Agaricomycotina</taxon>
        <taxon>Agaricomycetes</taxon>
        <taxon>Agaricomycetidae</taxon>
        <taxon>Agaricales</taxon>
        <taxon>Marasmiineae</taxon>
        <taxon>Omphalotaceae</taxon>
        <taxon>Marasmiellus</taxon>
    </lineage>
</organism>
<feature type="transmembrane region" description="Helical" evidence="2">
    <location>
        <begin position="257"/>
        <end position="278"/>
    </location>
</feature>
<reference evidence="3 4" key="1">
    <citation type="submission" date="2024-01" db="EMBL/GenBank/DDBJ databases">
        <title>A draft genome for the cacao thread blight pathogen Marasmiellus scandens.</title>
        <authorList>
            <person name="Baruah I.K."/>
            <person name="Leung J."/>
            <person name="Bukari Y."/>
            <person name="Amoako-Attah I."/>
            <person name="Meinhardt L.W."/>
            <person name="Bailey B.A."/>
            <person name="Cohen S.P."/>
        </authorList>
    </citation>
    <scope>NUCLEOTIDE SEQUENCE [LARGE SCALE GENOMIC DNA]</scope>
    <source>
        <strain evidence="3 4">GH-19</strain>
    </source>
</reference>
<evidence type="ECO:0008006" key="5">
    <source>
        <dbReference type="Google" id="ProtNLM"/>
    </source>
</evidence>
<feature type="transmembrane region" description="Helical" evidence="2">
    <location>
        <begin position="145"/>
        <end position="166"/>
    </location>
</feature>
<dbReference type="Proteomes" id="UP001498398">
    <property type="component" value="Unassembled WGS sequence"/>
</dbReference>
<evidence type="ECO:0000313" key="3">
    <source>
        <dbReference type="EMBL" id="KAK7444356.1"/>
    </source>
</evidence>